<comment type="caution">
    <text evidence="1">The sequence shown here is derived from an EMBL/GenBank/DDBJ whole genome shotgun (WGS) entry which is preliminary data.</text>
</comment>
<sequence length="309" mass="35003">MAERTYDTHHRKMKPSAFPFGLSSSERFSKCIRKVKLPKEFSGIDFSKDFCSQLYPSSQWRTENKSQFAGEMPVGGWELPRGQPDFVITSIDNRRHNPQSRQVFHIKRFNKKPVCSLQWIDNGKGTSGSAPEPPGSVYRVSYQETPGTKQPQIVHKRDMDRPIDGSIVPVNIMSANFDIRSEMMLPVCDSTAMPSAHNPHRYLLRKRKVAPPYRIVNGIVNPPREEIHQVPRPPRESRSKLPAGICSSPDGSYDRTCVSSLSGYAFTRRKYIPPPANNILTGFDGGVPESTSMRFNEKYGPFMRAKTII</sequence>
<dbReference type="OrthoDB" id="6066070at2759"/>
<keyword evidence="2" id="KW-1185">Reference proteome</keyword>
<dbReference type="AlphaFoldDB" id="A0A9D3YMH4"/>
<reference evidence="1" key="1">
    <citation type="journal article" date="2019" name="bioRxiv">
        <title>The Genome of the Zebra Mussel, Dreissena polymorpha: A Resource for Invasive Species Research.</title>
        <authorList>
            <person name="McCartney M.A."/>
            <person name="Auch B."/>
            <person name="Kono T."/>
            <person name="Mallez S."/>
            <person name="Zhang Y."/>
            <person name="Obille A."/>
            <person name="Becker A."/>
            <person name="Abrahante J.E."/>
            <person name="Garbe J."/>
            <person name="Badalamenti J.P."/>
            <person name="Herman A."/>
            <person name="Mangelson H."/>
            <person name="Liachko I."/>
            <person name="Sullivan S."/>
            <person name="Sone E.D."/>
            <person name="Koren S."/>
            <person name="Silverstein K.A.T."/>
            <person name="Beckman K.B."/>
            <person name="Gohl D.M."/>
        </authorList>
    </citation>
    <scope>NUCLEOTIDE SEQUENCE</scope>
    <source>
        <strain evidence="1">Duluth1</strain>
        <tissue evidence="1">Whole animal</tissue>
    </source>
</reference>
<accession>A0A9D3YMH4</accession>
<proteinExistence type="predicted"/>
<evidence type="ECO:0000313" key="1">
    <source>
        <dbReference type="EMBL" id="KAH3701935.1"/>
    </source>
</evidence>
<organism evidence="1 2">
    <name type="scientific">Dreissena polymorpha</name>
    <name type="common">Zebra mussel</name>
    <name type="synonym">Mytilus polymorpha</name>
    <dbReference type="NCBI Taxonomy" id="45954"/>
    <lineage>
        <taxon>Eukaryota</taxon>
        <taxon>Metazoa</taxon>
        <taxon>Spiralia</taxon>
        <taxon>Lophotrochozoa</taxon>
        <taxon>Mollusca</taxon>
        <taxon>Bivalvia</taxon>
        <taxon>Autobranchia</taxon>
        <taxon>Heteroconchia</taxon>
        <taxon>Euheterodonta</taxon>
        <taxon>Imparidentia</taxon>
        <taxon>Neoheterodontei</taxon>
        <taxon>Myida</taxon>
        <taxon>Dreissenoidea</taxon>
        <taxon>Dreissenidae</taxon>
        <taxon>Dreissena</taxon>
    </lineage>
</organism>
<dbReference type="Proteomes" id="UP000828390">
    <property type="component" value="Unassembled WGS sequence"/>
</dbReference>
<dbReference type="EMBL" id="JAIWYP010000015">
    <property type="protein sequence ID" value="KAH3701935.1"/>
    <property type="molecule type" value="Genomic_DNA"/>
</dbReference>
<evidence type="ECO:0000313" key="2">
    <source>
        <dbReference type="Proteomes" id="UP000828390"/>
    </source>
</evidence>
<reference evidence="1" key="2">
    <citation type="submission" date="2020-11" db="EMBL/GenBank/DDBJ databases">
        <authorList>
            <person name="McCartney M.A."/>
            <person name="Auch B."/>
            <person name="Kono T."/>
            <person name="Mallez S."/>
            <person name="Becker A."/>
            <person name="Gohl D.M."/>
            <person name="Silverstein K.A.T."/>
            <person name="Koren S."/>
            <person name="Bechman K.B."/>
            <person name="Herman A."/>
            <person name="Abrahante J.E."/>
            <person name="Garbe J."/>
        </authorList>
    </citation>
    <scope>NUCLEOTIDE SEQUENCE</scope>
    <source>
        <strain evidence="1">Duluth1</strain>
        <tissue evidence="1">Whole animal</tissue>
    </source>
</reference>
<name>A0A9D3YMH4_DREPO</name>
<gene>
    <name evidence="1" type="ORF">DPMN_076933</name>
</gene>
<protein>
    <submittedName>
        <fullName evidence="1">Uncharacterized protein</fullName>
    </submittedName>
</protein>